<gene>
    <name evidence="3" type="ORF">AVDCRST_MAG87-743</name>
</gene>
<feature type="compositionally biased region" description="Polar residues" evidence="1">
    <location>
        <begin position="270"/>
        <end position="296"/>
    </location>
</feature>
<evidence type="ECO:0008006" key="4">
    <source>
        <dbReference type="Google" id="ProtNLM"/>
    </source>
</evidence>
<organism evidence="3">
    <name type="scientific">uncultured Thermomicrobiales bacterium</name>
    <dbReference type="NCBI Taxonomy" id="1645740"/>
    <lineage>
        <taxon>Bacteria</taxon>
        <taxon>Pseudomonadati</taxon>
        <taxon>Thermomicrobiota</taxon>
        <taxon>Thermomicrobia</taxon>
        <taxon>Thermomicrobiales</taxon>
        <taxon>environmental samples</taxon>
    </lineage>
</organism>
<feature type="chain" id="PRO_5027090951" description="DUF4367 domain-containing protein" evidence="2">
    <location>
        <begin position="37"/>
        <end position="366"/>
    </location>
</feature>
<feature type="compositionally biased region" description="Low complexity" evidence="1">
    <location>
        <begin position="356"/>
        <end position="366"/>
    </location>
</feature>
<dbReference type="AlphaFoldDB" id="A0A6J4UH41"/>
<evidence type="ECO:0000256" key="1">
    <source>
        <dbReference type="SAM" id="MobiDB-lite"/>
    </source>
</evidence>
<proteinExistence type="predicted"/>
<evidence type="ECO:0000313" key="3">
    <source>
        <dbReference type="EMBL" id="CAA9549454.1"/>
    </source>
</evidence>
<name>A0A6J4UH41_9BACT</name>
<feature type="compositionally biased region" description="Polar residues" evidence="1">
    <location>
        <begin position="305"/>
        <end position="317"/>
    </location>
</feature>
<sequence length="366" mass="36547">MFQPPSPAPRPARVVRTIRSGLFLALVLAATFSAGLAPGAAAPDAVTLTRSSLQNVDYLDADTARRLDLDFPVLVPSYVPAPFSGAPAVRGGGGFYSLYWMVPGAPPTFLNITGEVGGSLPAGSRDDFNNELFINDTVRGVDAIHEVTSTYDDVWWIADGVLYSVQSLNVQGTDSRGLANNLIALEPPPPATEPVDEETPEPTQGAPGPTDPARPGNPPVATREAPSTNEAEPPAQAEPTVTTDAPPNPPSLGTDAGTTPPNQDPEPANGGTSSGRAPGATPSSNSGAPTSDSGSPATPEPSLAGSESTESTPSNATPGAGSAGALSDGTGASLLASDGTGGAAPPIAGSDGTGGTTDLTLTPVSP</sequence>
<protein>
    <recommendedName>
        <fullName evidence="4">DUF4367 domain-containing protein</fullName>
    </recommendedName>
</protein>
<evidence type="ECO:0000256" key="2">
    <source>
        <dbReference type="SAM" id="SignalP"/>
    </source>
</evidence>
<dbReference type="EMBL" id="CADCWJ010000179">
    <property type="protein sequence ID" value="CAA9549454.1"/>
    <property type="molecule type" value="Genomic_DNA"/>
</dbReference>
<feature type="region of interest" description="Disordered" evidence="1">
    <location>
        <begin position="180"/>
        <end position="366"/>
    </location>
</feature>
<feature type="signal peptide" evidence="2">
    <location>
        <begin position="1"/>
        <end position="36"/>
    </location>
</feature>
<reference evidence="3" key="1">
    <citation type="submission" date="2020-02" db="EMBL/GenBank/DDBJ databases">
        <authorList>
            <person name="Meier V. D."/>
        </authorList>
    </citation>
    <scope>NUCLEOTIDE SEQUENCE</scope>
    <source>
        <strain evidence="3">AVDCRST_MAG87</strain>
    </source>
</reference>
<keyword evidence="2" id="KW-0732">Signal</keyword>
<accession>A0A6J4UH41</accession>
<feature type="compositionally biased region" description="Pro residues" evidence="1">
    <location>
        <begin position="209"/>
        <end position="218"/>
    </location>
</feature>